<evidence type="ECO:0000313" key="11">
    <source>
        <dbReference type="Proteomes" id="UP001303373"/>
    </source>
</evidence>
<sequence length="1069" mass="118673">MSASYTEKANGNRASATKSDMDDNPDSSAEETSLTKIKRIWIEKTGIDLRTYGSMFKGALAPTIVVAAYQSTAWAETYTTIGYLVGITTVLALVIQPRAKFIETMIVNVLTACISAAFALLAMFCSIRARIGSIGFRGAGTGGQGTSGIATQGAATSEYNSSASAVAGVFLFVWIFGISAVRAKRPQLTIPSILGAIFANISMVYAPQFSTMAQATVFAKHLLEAFLTGFAVATGVSLLVFPLNSRQVVTTDMGSYVSSLQAAIAANYKYMRSLENDDMFAPHRINTAGEEVAGSAEAKEFKAKMQELAAVHAKFSVDISFAKREVAIGKAGPDDLQQLYKLLRLIMTPTLGLSCMSDVFQRIAEEIGWDCSHSYANMTEAEASTDNERARIESIQEWHDLMKILREPFGKVTRAIDEGLTHVAILLQLKPTKPTRAPQDAVESDGDEPQPGDAKFVEVYNRKSLEFLESKKVMLRGWCRLHDIELSPDFFDNPYSGDISAPKWMNDGDLTGAHRKLRRQLFLCLYMEFLLFNVSRRVYDLILFAESLRSSGKLSKNRLVVPGLKRVRKYVFDMFKPSSEGNSEQQIDSSSNTNTVYLGQAYKAKKNPEHLPPSNAWERYSDKLRTIAHFFASSSSAFGFRVACATMSIAVVAYLRDTQIFYTKERLFWSQIMISISMSPSAGQSLRNFLLRIFGTFVAVVLSFIAFYIVDGKTTGVIIMYFIFLHGGVYILLKHPSLTPVGMIGQITLTLVLGYTLQVRKIGVEKAESNGQQYYPIYLLAPFRLATVCGGLFLAWIWTIFPYPISEHANLRQSLASSLYLLANYYSVMHETLKLRLRDSEGDTSLKSSPGYQLEKSRNKIFAKANVVLAGLRAQSGFIRYDIPIGGRFPQKRYAELIDLLQSTLNFMALISLASGSFTDKNFQEQQNQSKWLSNFRKLVKDANITSQAITTLLSLLSACVANGQPLPPYLRVPEPYLLSTRLEELDKDILSVRHIAEPGYSSFAVVQIATRCIVDDLKEALEKIKELVGELDFSYHIVSTADSSTNELEETLTYTKSRPQQPPTLKHD</sequence>
<feature type="transmembrane region" description="Helical" evidence="6">
    <location>
        <begin position="717"/>
        <end position="733"/>
    </location>
</feature>
<protein>
    <recommendedName>
        <fullName evidence="12">ER transporter 6TM N-terminal domain-containing protein</fullName>
    </recommendedName>
</protein>
<feature type="transmembrane region" description="Helical" evidence="6">
    <location>
        <begin position="627"/>
        <end position="655"/>
    </location>
</feature>
<feature type="domain" description="DUF2421" evidence="7">
    <location>
        <begin position="802"/>
        <end position="1031"/>
    </location>
</feature>
<name>A0AAQ3RCY4_9PEZI</name>
<organism evidence="10 11">
    <name type="scientific">Acrodontium crateriforme</name>
    <dbReference type="NCBI Taxonomy" id="150365"/>
    <lineage>
        <taxon>Eukaryota</taxon>
        <taxon>Fungi</taxon>
        <taxon>Dikarya</taxon>
        <taxon>Ascomycota</taxon>
        <taxon>Pezizomycotina</taxon>
        <taxon>Dothideomycetes</taxon>
        <taxon>Dothideomycetidae</taxon>
        <taxon>Mycosphaerellales</taxon>
        <taxon>Teratosphaeriaceae</taxon>
        <taxon>Acrodontium</taxon>
    </lineage>
</organism>
<evidence type="ECO:0000256" key="1">
    <source>
        <dbReference type="ARBA" id="ARBA00004141"/>
    </source>
</evidence>
<evidence type="ECO:0000256" key="4">
    <source>
        <dbReference type="ARBA" id="ARBA00023136"/>
    </source>
</evidence>
<reference evidence="10 11" key="1">
    <citation type="submission" date="2023-11" db="EMBL/GenBank/DDBJ databases">
        <title>An acidophilic fungus is an integral part of prey digestion in a carnivorous sundew plant.</title>
        <authorList>
            <person name="Tsai I.J."/>
        </authorList>
    </citation>
    <scope>NUCLEOTIDE SEQUENCE [LARGE SCALE GENOMIC DNA]</scope>
    <source>
        <strain evidence="10">169a</strain>
    </source>
</reference>
<dbReference type="InterPro" id="IPR049453">
    <property type="entry name" value="Memb_transporter_dom"/>
</dbReference>
<feature type="transmembrane region" description="Helical" evidence="6">
    <location>
        <begin position="107"/>
        <end position="129"/>
    </location>
</feature>
<evidence type="ECO:0000259" key="9">
    <source>
        <dbReference type="Pfam" id="PF13515"/>
    </source>
</evidence>
<dbReference type="PANTHER" id="PTHR37994">
    <property type="entry name" value="ARAE_2_N DOMAIN-CONTAINING PROTEIN-RELATED"/>
    <property type="match status" value="1"/>
</dbReference>
<dbReference type="InterPro" id="IPR018820">
    <property type="entry name" value="BRE4-related_DUF2421"/>
</dbReference>
<gene>
    <name evidence="10" type="ORF">R9X50_00478700</name>
</gene>
<feature type="transmembrane region" description="Helical" evidence="6">
    <location>
        <begin position="777"/>
        <end position="799"/>
    </location>
</feature>
<dbReference type="EMBL" id="CP138586">
    <property type="protein sequence ID" value="WPH01933.1"/>
    <property type="molecule type" value="Genomic_DNA"/>
</dbReference>
<dbReference type="InterPro" id="IPR018823">
    <property type="entry name" value="ArAE_2_N"/>
</dbReference>
<feature type="region of interest" description="Disordered" evidence="5">
    <location>
        <begin position="434"/>
        <end position="453"/>
    </location>
</feature>
<dbReference type="Pfam" id="PF13515">
    <property type="entry name" value="FUSC_2"/>
    <property type="match status" value="1"/>
</dbReference>
<feature type="domain" description="Putative ER transporter 6TM N-terminal" evidence="8">
    <location>
        <begin position="47"/>
        <end position="428"/>
    </location>
</feature>
<dbReference type="Pfam" id="PF10337">
    <property type="entry name" value="ArAE_2_N"/>
    <property type="match status" value="1"/>
</dbReference>
<dbReference type="AlphaFoldDB" id="A0AAQ3RCY4"/>
<feature type="compositionally biased region" description="Polar residues" evidence="5">
    <location>
        <begin position="1"/>
        <end position="18"/>
    </location>
</feature>
<comment type="subcellular location">
    <subcellularLocation>
        <location evidence="1">Membrane</location>
        <topology evidence="1">Multi-pass membrane protein</topology>
    </subcellularLocation>
</comment>
<dbReference type="Proteomes" id="UP001303373">
    <property type="component" value="Chromosome 7"/>
</dbReference>
<proteinExistence type="predicted"/>
<evidence type="ECO:0000259" key="7">
    <source>
        <dbReference type="Pfam" id="PF10334"/>
    </source>
</evidence>
<feature type="transmembrane region" description="Helical" evidence="6">
    <location>
        <begin position="689"/>
        <end position="710"/>
    </location>
</feature>
<feature type="transmembrane region" description="Helical" evidence="6">
    <location>
        <begin position="225"/>
        <end position="243"/>
    </location>
</feature>
<keyword evidence="11" id="KW-1185">Reference proteome</keyword>
<feature type="transmembrane region" description="Helical" evidence="6">
    <location>
        <begin position="163"/>
        <end position="181"/>
    </location>
</feature>
<evidence type="ECO:0000259" key="8">
    <source>
        <dbReference type="Pfam" id="PF10337"/>
    </source>
</evidence>
<feature type="transmembrane region" description="Helical" evidence="6">
    <location>
        <begin position="188"/>
        <end position="205"/>
    </location>
</feature>
<evidence type="ECO:0000256" key="3">
    <source>
        <dbReference type="ARBA" id="ARBA00022989"/>
    </source>
</evidence>
<evidence type="ECO:0000313" key="10">
    <source>
        <dbReference type="EMBL" id="WPH01933.1"/>
    </source>
</evidence>
<evidence type="ECO:0008006" key="12">
    <source>
        <dbReference type="Google" id="ProtNLM"/>
    </source>
</evidence>
<evidence type="ECO:0000256" key="2">
    <source>
        <dbReference type="ARBA" id="ARBA00022692"/>
    </source>
</evidence>
<accession>A0AAQ3RCY4</accession>
<dbReference type="GO" id="GO:0016020">
    <property type="term" value="C:membrane"/>
    <property type="evidence" value="ECO:0007669"/>
    <property type="project" value="UniProtKB-SubCell"/>
</dbReference>
<dbReference type="PANTHER" id="PTHR37994:SF4">
    <property type="entry name" value="ER TRANSPORTER 6TM N-TERMINAL DOMAIN-CONTAINING PROTEIN-RELATED"/>
    <property type="match status" value="1"/>
</dbReference>
<keyword evidence="4 6" id="KW-0472">Membrane</keyword>
<dbReference type="Pfam" id="PF10334">
    <property type="entry name" value="BRE4"/>
    <property type="match status" value="1"/>
</dbReference>
<feature type="domain" description="Integral membrane bound transporter" evidence="9">
    <location>
        <begin position="658"/>
        <end position="798"/>
    </location>
</feature>
<keyword evidence="2 6" id="KW-0812">Transmembrane</keyword>
<evidence type="ECO:0000256" key="5">
    <source>
        <dbReference type="SAM" id="MobiDB-lite"/>
    </source>
</evidence>
<keyword evidence="3 6" id="KW-1133">Transmembrane helix</keyword>
<feature type="region of interest" description="Disordered" evidence="5">
    <location>
        <begin position="1"/>
        <end position="31"/>
    </location>
</feature>
<feature type="transmembrane region" description="Helical" evidence="6">
    <location>
        <begin position="77"/>
        <end position="95"/>
    </location>
</feature>
<evidence type="ECO:0000256" key="6">
    <source>
        <dbReference type="SAM" id="Phobius"/>
    </source>
</evidence>